<organism evidence="2 3">
    <name type="scientific">Lophiotrema nucula</name>
    <dbReference type="NCBI Taxonomy" id="690887"/>
    <lineage>
        <taxon>Eukaryota</taxon>
        <taxon>Fungi</taxon>
        <taxon>Dikarya</taxon>
        <taxon>Ascomycota</taxon>
        <taxon>Pezizomycotina</taxon>
        <taxon>Dothideomycetes</taxon>
        <taxon>Pleosporomycetidae</taxon>
        <taxon>Pleosporales</taxon>
        <taxon>Lophiotremataceae</taxon>
        <taxon>Lophiotrema</taxon>
    </lineage>
</organism>
<dbReference type="AlphaFoldDB" id="A0A6A5YTB5"/>
<reference evidence="2" key="1">
    <citation type="journal article" date="2020" name="Stud. Mycol.">
        <title>101 Dothideomycetes genomes: a test case for predicting lifestyles and emergence of pathogens.</title>
        <authorList>
            <person name="Haridas S."/>
            <person name="Albert R."/>
            <person name="Binder M."/>
            <person name="Bloem J."/>
            <person name="Labutti K."/>
            <person name="Salamov A."/>
            <person name="Andreopoulos B."/>
            <person name="Baker S."/>
            <person name="Barry K."/>
            <person name="Bills G."/>
            <person name="Bluhm B."/>
            <person name="Cannon C."/>
            <person name="Castanera R."/>
            <person name="Culley D."/>
            <person name="Daum C."/>
            <person name="Ezra D."/>
            <person name="Gonzalez J."/>
            <person name="Henrissat B."/>
            <person name="Kuo A."/>
            <person name="Liang C."/>
            <person name="Lipzen A."/>
            <person name="Lutzoni F."/>
            <person name="Magnuson J."/>
            <person name="Mondo S."/>
            <person name="Nolan M."/>
            <person name="Ohm R."/>
            <person name="Pangilinan J."/>
            <person name="Park H.-J."/>
            <person name="Ramirez L."/>
            <person name="Alfaro M."/>
            <person name="Sun H."/>
            <person name="Tritt A."/>
            <person name="Yoshinaga Y."/>
            <person name="Zwiers L.-H."/>
            <person name="Turgeon B."/>
            <person name="Goodwin S."/>
            <person name="Spatafora J."/>
            <person name="Crous P."/>
            <person name="Grigoriev I."/>
        </authorList>
    </citation>
    <scope>NUCLEOTIDE SEQUENCE</scope>
    <source>
        <strain evidence="2">CBS 627.86</strain>
    </source>
</reference>
<dbReference type="Proteomes" id="UP000799770">
    <property type="component" value="Unassembled WGS sequence"/>
</dbReference>
<keyword evidence="3" id="KW-1185">Reference proteome</keyword>
<feature type="region of interest" description="Disordered" evidence="1">
    <location>
        <begin position="1"/>
        <end position="81"/>
    </location>
</feature>
<evidence type="ECO:0000313" key="2">
    <source>
        <dbReference type="EMBL" id="KAF2109328.1"/>
    </source>
</evidence>
<accession>A0A6A5YTB5</accession>
<proteinExistence type="predicted"/>
<sequence>MSAPVRHNAQQPSAGTMSAPVRHNAQQPSAGTMSAPVRHNAQQPSAGTMSALVRHNAQQPSAGTMSAPVRHNAQQPGSYTTVETLPQPQISFLKLFNMDCNEEHIDSRLPYRIGCPTLPVLPVESRESHQNLDTAFPNWFDHQYNIYGVFRKHDIPLEAMHFEYRVNHGIAASDCYLTLVLVSRYDHGCQDQWVKAVKEIRSSLVQSEIYWTIELIDQRVYNTGPPHVSPILSTDRDLIEGWKRVKPDFYATMENRDWKVVDVFRRAVPYRAYYSKMEPTIIISAADANDDIWWRSTLPALRQLLEANSMKADIVVVFHKGLSLMTAAATLPKGGFEPNPTLREAYYDCPLSMGTSCGTSGSTSSGTLGGRIKLQKGGSIHELGLTNFHVLKDAFKDQGSISGPFHPDPAQLYETVVSPSDRDHRSALELLLDAQDKFHQTFGHLLALEPECFSTLDLDDGQKFDQVRAVSTREQSLERALDRVCQARHDDCRIYAASGFRTRNIPPNNWALDWCLFKVGPLTGLLPETISCQADWVPSIARHLCDEDKVTQYCKISANEHYQVMKRGRTSGWTRGTISAIDSTIRMETRPEDPKLKLPTNQQVRFKEKFGDELVSVHAIVGTKSTEPFLYPGDSGSLVLLDQASNIPGVSIVGLACSGNVYTLASYMIPMDVVVADIEEVTGGQVIEPEYKGEVSVVHDQVEEEEGISEEPPLRLYAQLF</sequence>
<dbReference type="EMBL" id="ML977343">
    <property type="protein sequence ID" value="KAF2109328.1"/>
    <property type="molecule type" value="Genomic_DNA"/>
</dbReference>
<feature type="compositionally biased region" description="Polar residues" evidence="1">
    <location>
        <begin position="72"/>
        <end position="81"/>
    </location>
</feature>
<protein>
    <submittedName>
        <fullName evidence="2">Uncharacterized protein</fullName>
    </submittedName>
</protein>
<name>A0A6A5YTB5_9PLEO</name>
<evidence type="ECO:0000256" key="1">
    <source>
        <dbReference type="SAM" id="MobiDB-lite"/>
    </source>
</evidence>
<dbReference type="OrthoDB" id="5351220at2759"/>
<evidence type="ECO:0000313" key="3">
    <source>
        <dbReference type="Proteomes" id="UP000799770"/>
    </source>
</evidence>
<gene>
    <name evidence="2" type="ORF">BDV96DRAFT_605039</name>
</gene>